<evidence type="ECO:0000256" key="4">
    <source>
        <dbReference type="ARBA" id="ARBA00022967"/>
    </source>
</evidence>
<dbReference type="RefSeq" id="WP_170943354.1">
    <property type="nucleotide sequence ID" value="NZ_LMVP01000446.1"/>
</dbReference>
<organism evidence="11 12">
    <name type="scientific">Methanosarcina spelaei</name>
    <dbReference type="NCBI Taxonomy" id="1036679"/>
    <lineage>
        <taxon>Archaea</taxon>
        <taxon>Methanobacteriati</taxon>
        <taxon>Methanobacteriota</taxon>
        <taxon>Stenosarchaea group</taxon>
        <taxon>Methanomicrobia</taxon>
        <taxon>Methanosarcinales</taxon>
        <taxon>Methanosarcinaceae</taxon>
        <taxon>Methanosarcina</taxon>
    </lineage>
</organism>
<keyword evidence="2" id="KW-0547">Nucleotide-binding</keyword>
<evidence type="ECO:0000256" key="5">
    <source>
        <dbReference type="ARBA" id="ARBA00050590"/>
    </source>
</evidence>
<protein>
    <recommendedName>
        <fullName evidence="8">Cobalamin import ATP-binding protein BtuD</fullName>
        <ecNumber evidence="7">7.6.2.8</ecNumber>
    </recommendedName>
    <alternativeName>
        <fullName evidence="9">Vitamin B12-transporting ATPase</fullName>
    </alternativeName>
</protein>
<evidence type="ECO:0000256" key="6">
    <source>
        <dbReference type="ARBA" id="ARBA00058960"/>
    </source>
</evidence>
<dbReference type="InterPro" id="IPR003439">
    <property type="entry name" value="ABC_transporter-like_ATP-bd"/>
</dbReference>
<name>A0A2A2HQK8_9EURY</name>
<evidence type="ECO:0000256" key="7">
    <source>
        <dbReference type="ARBA" id="ARBA00066387"/>
    </source>
</evidence>
<dbReference type="Pfam" id="PF00005">
    <property type="entry name" value="ABC_tran"/>
    <property type="match status" value="1"/>
</dbReference>
<dbReference type="PANTHER" id="PTHR42794:SF1">
    <property type="entry name" value="HEMIN IMPORT ATP-BINDING PROTEIN HMUV"/>
    <property type="match status" value="1"/>
</dbReference>
<proteinExistence type="predicted"/>
<feature type="domain" description="ABC transporter" evidence="10">
    <location>
        <begin position="8"/>
        <end position="243"/>
    </location>
</feature>
<gene>
    <name evidence="11" type="ORF">ASJ81_09075</name>
</gene>
<dbReference type="FunFam" id="3.40.50.300:FF:000134">
    <property type="entry name" value="Iron-enterobactin ABC transporter ATP-binding protein"/>
    <property type="match status" value="1"/>
</dbReference>
<dbReference type="PROSITE" id="PS50893">
    <property type="entry name" value="ABC_TRANSPORTER_2"/>
    <property type="match status" value="1"/>
</dbReference>
<evidence type="ECO:0000256" key="2">
    <source>
        <dbReference type="ARBA" id="ARBA00022741"/>
    </source>
</evidence>
<comment type="catalytic activity">
    <reaction evidence="5">
        <text>an R-cob(III)alamin(out) + ATP + H2O = an R-cob(III)alamin(in) + ADP + phosphate + H(+)</text>
        <dbReference type="Rhea" id="RHEA:17873"/>
        <dbReference type="ChEBI" id="CHEBI:15377"/>
        <dbReference type="ChEBI" id="CHEBI:15378"/>
        <dbReference type="ChEBI" id="CHEBI:30616"/>
        <dbReference type="ChEBI" id="CHEBI:43474"/>
        <dbReference type="ChEBI" id="CHEBI:140785"/>
        <dbReference type="ChEBI" id="CHEBI:456216"/>
        <dbReference type="EC" id="7.6.2.8"/>
    </reaction>
</comment>
<evidence type="ECO:0000256" key="8">
    <source>
        <dbReference type="ARBA" id="ARBA00073649"/>
    </source>
</evidence>
<reference evidence="11 12" key="1">
    <citation type="journal article" date="2017" name="BMC Genomics">
        <title>Genomic analysis of methanogenic archaea reveals a shift towards energy conservation.</title>
        <authorList>
            <person name="Gilmore S.P."/>
            <person name="Henske J.K."/>
            <person name="Sexton J.A."/>
            <person name="Solomon K.V."/>
            <person name="Seppala S."/>
            <person name="Yoo J.I."/>
            <person name="Huyett L.M."/>
            <person name="Pressman A."/>
            <person name="Cogan J.Z."/>
            <person name="Kivenson V."/>
            <person name="Peng X."/>
            <person name="Tan Y."/>
            <person name="Valentine D.L."/>
            <person name="O'Malley M.A."/>
        </authorList>
    </citation>
    <scope>NUCLEOTIDE SEQUENCE [LARGE SCALE GENOMIC DNA]</scope>
    <source>
        <strain evidence="11 12">MC-15</strain>
    </source>
</reference>
<evidence type="ECO:0000259" key="10">
    <source>
        <dbReference type="PROSITE" id="PS50893"/>
    </source>
</evidence>
<dbReference type="Gene3D" id="3.40.50.300">
    <property type="entry name" value="P-loop containing nucleotide triphosphate hydrolases"/>
    <property type="match status" value="1"/>
</dbReference>
<dbReference type="OrthoDB" id="24644at2157"/>
<keyword evidence="1" id="KW-0813">Transport</keyword>
<evidence type="ECO:0000313" key="12">
    <source>
        <dbReference type="Proteomes" id="UP000218164"/>
    </source>
</evidence>
<keyword evidence="4" id="KW-1278">Translocase</keyword>
<dbReference type="SMART" id="SM00382">
    <property type="entry name" value="AAA"/>
    <property type="match status" value="1"/>
</dbReference>
<dbReference type="PANTHER" id="PTHR42794">
    <property type="entry name" value="HEMIN IMPORT ATP-BINDING PROTEIN HMUV"/>
    <property type="match status" value="1"/>
</dbReference>
<dbReference type="GO" id="GO:0016887">
    <property type="term" value="F:ATP hydrolysis activity"/>
    <property type="evidence" value="ECO:0007669"/>
    <property type="project" value="InterPro"/>
</dbReference>
<dbReference type="NCBIfam" id="NF010068">
    <property type="entry name" value="PRK13548.1"/>
    <property type="match status" value="1"/>
</dbReference>
<accession>A0A2A2HQK8</accession>
<dbReference type="GO" id="GO:0015420">
    <property type="term" value="F:ABC-type vitamin B12 transporter activity"/>
    <property type="evidence" value="ECO:0007669"/>
    <property type="project" value="UniProtKB-EC"/>
</dbReference>
<keyword evidence="3" id="KW-0067">ATP-binding</keyword>
<comment type="function">
    <text evidence="6">Required for corrinoid utilization. Probably part of the ABC transporter complex BtuCDF involved in cobalamin (vitamin B12) import. Probably responsible for energy coupling to the transport system.</text>
</comment>
<dbReference type="AlphaFoldDB" id="A0A2A2HQK8"/>
<dbReference type="Proteomes" id="UP000218164">
    <property type="component" value="Unassembled WGS sequence"/>
</dbReference>
<evidence type="ECO:0000256" key="1">
    <source>
        <dbReference type="ARBA" id="ARBA00022448"/>
    </source>
</evidence>
<evidence type="ECO:0000256" key="9">
    <source>
        <dbReference type="ARBA" id="ARBA00077139"/>
    </source>
</evidence>
<dbReference type="InterPro" id="IPR017871">
    <property type="entry name" value="ABC_transporter-like_CS"/>
</dbReference>
<dbReference type="EMBL" id="LMVP01000446">
    <property type="protein sequence ID" value="PAV11779.1"/>
    <property type="molecule type" value="Genomic_DNA"/>
</dbReference>
<dbReference type="InterPro" id="IPR027417">
    <property type="entry name" value="P-loop_NTPase"/>
</dbReference>
<dbReference type="PROSITE" id="PS00211">
    <property type="entry name" value="ABC_TRANSPORTER_1"/>
    <property type="match status" value="1"/>
</dbReference>
<comment type="caution">
    <text evidence="11">The sequence shown here is derived from an EMBL/GenBank/DDBJ whole genome shotgun (WGS) entry which is preliminary data.</text>
</comment>
<dbReference type="EC" id="7.6.2.8" evidence="7"/>
<dbReference type="InterPro" id="IPR003593">
    <property type="entry name" value="AAA+_ATPase"/>
</dbReference>
<evidence type="ECO:0000313" key="11">
    <source>
        <dbReference type="EMBL" id="PAV11779.1"/>
    </source>
</evidence>
<dbReference type="GO" id="GO:0005524">
    <property type="term" value="F:ATP binding"/>
    <property type="evidence" value="ECO:0007669"/>
    <property type="project" value="UniProtKB-KW"/>
</dbReference>
<evidence type="ECO:0000256" key="3">
    <source>
        <dbReference type="ARBA" id="ARBA00022840"/>
    </source>
</evidence>
<dbReference type="CDD" id="cd03214">
    <property type="entry name" value="ABC_Iron-Siderophores_B12_Hemin"/>
    <property type="match status" value="1"/>
</dbReference>
<dbReference type="SUPFAM" id="SSF52540">
    <property type="entry name" value="P-loop containing nucleoside triphosphate hydrolases"/>
    <property type="match status" value="1"/>
</dbReference>
<sequence length="422" mass="46017">MDITKSVVSVTDVDVKIGTVEILHKISANAGQGIFVGIIGPNGSGKSTLIHCMSRTLHPSTGKIRIMGKEIENYSRKNLAMMLGVVPQESMRTFDFSVDDIVMMGRYPYQKLLRPPESHDREACQKAMALTGISHLSGRSILTLSGGEWQRVLIARALAQETPLLLLDEPISQLDINHQIEILSVLQSLTRQGSTVICVIHDLNLASQYCDEIIMLDQGTVYATGTPHKVMTQENIRAVFGLDVMIKTHPTTGKLYLIPIYHRKPVKKGNQKVHLICGGGSGTEIMFALHAAKCDVSTGILSMNDADYSTSIQLGIPCIAEPPFSPITDVSRSLLEESISKADLVVFTSMPYEQENMDNVRIVSECCNKPILLVTDCVSRSIENCMAGDAASIVNHMISTGLATIVTSTEALDQCLGKEYPS</sequence>
<keyword evidence="12" id="KW-1185">Reference proteome</keyword>